<dbReference type="InterPro" id="IPR016181">
    <property type="entry name" value="Acyl_CoA_acyltransferase"/>
</dbReference>
<dbReference type="EMBL" id="JAESVG020000010">
    <property type="protein sequence ID" value="KAG8623469.1"/>
    <property type="molecule type" value="Genomic_DNA"/>
</dbReference>
<keyword evidence="1" id="KW-0732">Signal</keyword>
<proteinExistence type="predicted"/>
<gene>
    <name evidence="2" type="ORF">KVT40_008445</name>
</gene>
<reference evidence="2" key="1">
    <citation type="submission" date="2021-07" db="EMBL/GenBank/DDBJ databases">
        <title>Elsinoe batatas strain:CRI-CJ2 Genome sequencing and assembly.</title>
        <authorList>
            <person name="Huang L."/>
        </authorList>
    </citation>
    <scope>NUCLEOTIDE SEQUENCE</scope>
    <source>
        <strain evidence="2">CRI-CJ2</strain>
    </source>
</reference>
<keyword evidence="3" id="KW-1185">Reference proteome</keyword>
<organism evidence="2 3">
    <name type="scientific">Elsinoe batatas</name>
    <dbReference type="NCBI Taxonomy" id="2601811"/>
    <lineage>
        <taxon>Eukaryota</taxon>
        <taxon>Fungi</taxon>
        <taxon>Dikarya</taxon>
        <taxon>Ascomycota</taxon>
        <taxon>Pezizomycotina</taxon>
        <taxon>Dothideomycetes</taxon>
        <taxon>Dothideomycetidae</taxon>
        <taxon>Myriangiales</taxon>
        <taxon>Elsinoaceae</taxon>
        <taxon>Elsinoe</taxon>
    </lineage>
</organism>
<feature type="signal peptide" evidence="1">
    <location>
        <begin position="1"/>
        <end position="20"/>
    </location>
</feature>
<dbReference type="Gene3D" id="3.40.630.30">
    <property type="match status" value="1"/>
</dbReference>
<comment type="caution">
    <text evidence="2">The sequence shown here is derived from an EMBL/GenBank/DDBJ whole genome shotgun (WGS) entry which is preliminary data.</text>
</comment>
<feature type="chain" id="PRO_5035451317" evidence="1">
    <location>
        <begin position="21"/>
        <end position="281"/>
    </location>
</feature>
<accession>A0A8K0KVE4</accession>
<dbReference type="OrthoDB" id="4738875at2759"/>
<protein>
    <submittedName>
        <fullName evidence="2">Uncharacterized protein</fullName>
    </submittedName>
</protein>
<evidence type="ECO:0000313" key="3">
    <source>
        <dbReference type="Proteomes" id="UP000809789"/>
    </source>
</evidence>
<dbReference type="PANTHER" id="PTHR42791">
    <property type="entry name" value="GNAT FAMILY ACETYLTRANSFERASE"/>
    <property type="match status" value="1"/>
</dbReference>
<dbReference type="InterPro" id="IPR052523">
    <property type="entry name" value="Trichothecene_AcTrans"/>
</dbReference>
<evidence type="ECO:0000313" key="2">
    <source>
        <dbReference type="EMBL" id="KAG8623469.1"/>
    </source>
</evidence>
<dbReference type="SUPFAM" id="SSF55729">
    <property type="entry name" value="Acyl-CoA N-acyltransferases (Nat)"/>
    <property type="match status" value="1"/>
</dbReference>
<dbReference type="PANTHER" id="PTHR42791:SF2">
    <property type="entry name" value="N-ACETYLTRANSFERASE DOMAIN-CONTAINING PROTEIN"/>
    <property type="match status" value="1"/>
</dbReference>
<evidence type="ECO:0000256" key="1">
    <source>
        <dbReference type="SAM" id="SignalP"/>
    </source>
</evidence>
<dbReference type="Proteomes" id="UP000809789">
    <property type="component" value="Unassembled WGS sequence"/>
</dbReference>
<name>A0A8K0KVE4_9PEZI</name>
<dbReference type="AlphaFoldDB" id="A0A8K0KVE4"/>
<sequence length="281" mass="32244">MAPLTITLTAVLQWTSWWSSSPWRTQNVLGNSNRDWTLRPVVESDLDDFVTVFIDAFKPSAGWQYGRYHDKDYTNYTWHCTRQYMGELWKNADLNNTFVNVIAVPIEDTERASRRERVVSLAVWNWISPDQQASQPLSVFMPSVPSAYFDRGSPTRVQAGNDKDFDCSKHLDTNMTRLADMERQMDAAMQRYIYSSDKSQLYLNLLATHPDWDGNGFAAAQLNVRFKKALVKKVPITLLASPAGYPLYDSLDFASIANITIKKLDGLGTLWFEYMRRARDA</sequence>